<dbReference type="STRING" id="55188.A0A2H5QV13"/>
<evidence type="ECO:0000313" key="2">
    <source>
        <dbReference type="Proteomes" id="UP000236630"/>
    </source>
</evidence>
<accession>A0A2H5QV13</accession>
<dbReference type="AlphaFoldDB" id="A0A2H5QV13"/>
<proteinExistence type="predicted"/>
<name>A0A2H5QV13_CITUN</name>
<comment type="caution">
    <text evidence="1">The sequence shown here is derived from an EMBL/GenBank/DDBJ whole genome shotgun (WGS) entry which is preliminary data.</text>
</comment>
<evidence type="ECO:0000313" key="1">
    <source>
        <dbReference type="EMBL" id="GAY68409.1"/>
    </source>
</evidence>
<dbReference type="EMBL" id="BDQV01000877">
    <property type="protein sequence ID" value="GAY68409.1"/>
    <property type="molecule type" value="Genomic_DNA"/>
</dbReference>
<gene>
    <name evidence="1" type="ORF">CUMW_263920</name>
</gene>
<reference evidence="1 2" key="1">
    <citation type="journal article" date="2017" name="Front. Genet.">
        <title>Draft sequencing of the heterozygous diploid genome of Satsuma (Citrus unshiu Marc.) using a hybrid assembly approach.</title>
        <authorList>
            <person name="Shimizu T."/>
            <person name="Tanizawa Y."/>
            <person name="Mochizuki T."/>
            <person name="Nagasaki H."/>
            <person name="Yoshioka T."/>
            <person name="Toyoda A."/>
            <person name="Fujiyama A."/>
            <person name="Kaminuma E."/>
            <person name="Nakamura Y."/>
        </authorList>
    </citation>
    <scope>NUCLEOTIDE SEQUENCE [LARGE SCALE GENOMIC DNA]</scope>
    <source>
        <strain evidence="2">cv. Miyagawa wase</strain>
    </source>
</reference>
<sequence>MIKKNAQIGSFKALNDNVSLEGSRSLDNHGSMEVEHARFQLVPLRSRPVVAAQIPPSNQIGNAIVEQISRNQDGNFTGVVHLEGYKTTVLKLTWLLEISELVGFDYLFTKKKETGVVADSAQGQSLN</sequence>
<protein>
    <submittedName>
        <fullName evidence="1">Uncharacterized protein</fullName>
    </submittedName>
</protein>
<organism evidence="1 2">
    <name type="scientific">Citrus unshiu</name>
    <name type="common">Satsuma mandarin</name>
    <name type="synonym">Citrus nobilis var. unshiu</name>
    <dbReference type="NCBI Taxonomy" id="55188"/>
    <lineage>
        <taxon>Eukaryota</taxon>
        <taxon>Viridiplantae</taxon>
        <taxon>Streptophyta</taxon>
        <taxon>Embryophyta</taxon>
        <taxon>Tracheophyta</taxon>
        <taxon>Spermatophyta</taxon>
        <taxon>Magnoliopsida</taxon>
        <taxon>eudicotyledons</taxon>
        <taxon>Gunneridae</taxon>
        <taxon>Pentapetalae</taxon>
        <taxon>rosids</taxon>
        <taxon>malvids</taxon>
        <taxon>Sapindales</taxon>
        <taxon>Rutaceae</taxon>
        <taxon>Aurantioideae</taxon>
        <taxon>Citrus</taxon>
    </lineage>
</organism>
<keyword evidence="2" id="KW-1185">Reference proteome</keyword>
<dbReference type="Proteomes" id="UP000236630">
    <property type="component" value="Unassembled WGS sequence"/>
</dbReference>